<dbReference type="GO" id="GO:0005667">
    <property type="term" value="C:transcription regulator complex"/>
    <property type="evidence" value="ECO:0007669"/>
    <property type="project" value="TreeGrafter"/>
</dbReference>
<keyword evidence="5 7" id="KW-0371">Homeobox</keyword>
<evidence type="ECO:0000313" key="12">
    <source>
        <dbReference type="Proteomes" id="UP000242913"/>
    </source>
</evidence>
<dbReference type="Gene3D" id="1.10.10.60">
    <property type="entry name" value="Homeodomain-like"/>
    <property type="match status" value="1"/>
</dbReference>
<evidence type="ECO:0000259" key="10">
    <source>
        <dbReference type="PROSITE" id="PS50071"/>
    </source>
</evidence>
<dbReference type="OrthoDB" id="3501850at2759"/>
<feature type="region of interest" description="Disordered" evidence="9">
    <location>
        <begin position="531"/>
        <end position="600"/>
    </location>
</feature>
<comment type="similarity">
    <text evidence="2">Belongs to the SIX/Sine oculis homeobox family.</text>
</comment>
<dbReference type="GO" id="GO:0000981">
    <property type="term" value="F:DNA-binding transcription factor activity, RNA polymerase II-specific"/>
    <property type="evidence" value="ECO:0007669"/>
    <property type="project" value="TreeGrafter"/>
</dbReference>
<feature type="compositionally biased region" description="Low complexity" evidence="9">
    <location>
        <begin position="548"/>
        <end position="562"/>
    </location>
</feature>
<evidence type="ECO:0000256" key="3">
    <source>
        <dbReference type="ARBA" id="ARBA00022473"/>
    </source>
</evidence>
<keyword evidence="12" id="KW-1185">Reference proteome</keyword>
<dbReference type="Pfam" id="PF00046">
    <property type="entry name" value="Homeodomain"/>
    <property type="match status" value="1"/>
</dbReference>
<dbReference type="PANTHER" id="PTHR10390:SF33">
    <property type="entry name" value="PROTEIN OPTIX"/>
    <property type="match status" value="1"/>
</dbReference>
<evidence type="ECO:0000256" key="1">
    <source>
        <dbReference type="ARBA" id="ARBA00004123"/>
    </source>
</evidence>
<evidence type="ECO:0000256" key="7">
    <source>
        <dbReference type="PROSITE-ProRule" id="PRU00108"/>
    </source>
</evidence>
<name>A0A238BMM6_9BILA</name>
<reference evidence="11 12" key="1">
    <citation type="submission" date="2015-12" db="EMBL/GenBank/DDBJ databases">
        <title>Draft genome of the nematode, Onchocerca flexuosa.</title>
        <authorList>
            <person name="Mitreva M."/>
        </authorList>
    </citation>
    <scope>NUCLEOTIDE SEQUENCE [LARGE SCALE GENOMIC DNA]</scope>
    <source>
        <strain evidence="11">Red Deer</strain>
    </source>
</reference>
<accession>A0A238BMM6</accession>
<feature type="DNA-binding region" description="Homeobox" evidence="7">
    <location>
        <begin position="173"/>
        <end position="232"/>
    </location>
</feature>
<sequence length="600" mass="67674">MSGLLGAEQLQKLWMHVALNSMQGYPQGNSLYPPLRPFAFGAMLQPETSTFTGEQIVKICEQLEDAGNIERLAAFLWSISHQQHTEEVTSVLRNHESVLRARALVCFHMGNFQEMYRILESHKFTNGSHSKLQAMWQEAHYQEAEKLRGRPLGPVDKYRVRKKYPMPRTIWDGEQKTHCFKERTRSLLREWYLQDPYPNPSKKKELASKTGLTAMQVGNWFKNRRQRDRAAAAKNKFIFKFIPSNIRIKLRLMNRQNSDHVIDHIQFACCVSVFRAMKLLDYCKLTLPGCIHSLPPDRWQNASHCQLTCESTTKSIAQLTMLLRRSFLVDRANELNGVKKNAESDNSEDSEMEEDMFDASLLADSPTPSEECSSTEKSQHLAACTSVTATKIATESSLKHPIEATSSATMFGVANTFDPLQYDPLRLLMNRSLNAAALNPILAQPAAMLSLQQQLSKHISSTLAQPNVKSDANCAIRQHEIRRTETTSRAQLSFDRKRAIDCASNSSSISATPKRSKLLIDEILNLKTNETYPADSHETVPDGASQHESFSSPSISREQSSEPNLTKQDEKASMSDNCVLTDTFVVPADSSNSRRSSEAR</sequence>
<dbReference type="PANTHER" id="PTHR10390">
    <property type="entry name" value="HOMEOBOX PROTEIN SIX"/>
    <property type="match status" value="1"/>
</dbReference>
<evidence type="ECO:0000256" key="6">
    <source>
        <dbReference type="ARBA" id="ARBA00023242"/>
    </source>
</evidence>
<dbReference type="SMART" id="SM00389">
    <property type="entry name" value="HOX"/>
    <property type="match status" value="1"/>
</dbReference>
<dbReference type="EMBL" id="KZ270101">
    <property type="protein sequence ID" value="OZC06473.1"/>
    <property type="molecule type" value="Genomic_DNA"/>
</dbReference>
<organism evidence="11 12">
    <name type="scientific">Onchocerca flexuosa</name>
    <dbReference type="NCBI Taxonomy" id="387005"/>
    <lineage>
        <taxon>Eukaryota</taxon>
        <taxon>Metazoa</taxon>
        <taxon>Ecdysozoa</taxon>
        <taxon>Nematoda</taxon>
        <taxon>Chromadorea</taxon>
        <taxon>Rhabditida</taxon>
        <taxon>Spirurina</taxon>
        <taxon>Spiruromorpha</taxon>
        <taxon>Filarioidea</taxon>
        <taxon>Onchocercidae</taxon>
        <taxon>Onchocerca</taxon>
    </lineage>
</organism>
<evidence type="ECO:0000256" key="5">
    <source>
        <dbReference type="ARBA" id="ARBA00023155"/>
    </source>
</evidence>
<keyword evidence="6 7" id="KW-0539">Nucleus</keyword>
<dbReference type="InterPro" id="IPR009057">
    <property type="entry name" value="Homeodomain-like_sf"/>
</dbReference>
<evidence type="ECO:0000256" key="8">
    <source>
        <dbReference type="RuleBase" id="RU000682"/>
    </source>
</evidence>
<comment type="subcellular location">
    <subcellularLocation>
        <location evidence="1 7 8">Nucleus</location>
    </subcellularLocation>
</comment>
<dbReference type="GO" id="GO:0005634">
    <property type="term" value="C:nucleus"/>
    <property type="evidence" value="ECO:0007669"/>
    <property type="project" value="UniProtKB-SubCell"/>
</dbReference>
<dbReference type="SUPFAM" id="SSF46689">
    <property type="entry name" value="Homeodomain-like"/>
    <property type="match status" value="1"/>
</dbReference>
<dbReference type="InterPro" id="IPR001356">
    <property type="entry name" value="HD"/>
</dbReference>
<keyword evidence="3" id="KW-0217">Developmental protein</keyword>
<dbReference type="CDD" id="cd00086">
    <property type="entry name" value="homeodomain"/>
    <property type="match status" value="1"/>
</dbReference>
<dbReference type="PROSITE" id="PS50071">
    <property type="entry name" value="HOMEOBOX_2"/>
    <property type="match status" value="1"/>
</dbReference>
<proteinExistence type="inferred from homology"/>
<feature type="domain" description="Homeobox" evidence="10">
    <location>
        <begin position="171"/>
        <end position="231"/>
    </location>
</feature>
<dbReference type="GO" id="GO:0000978">
    <property type="term" value="F:RNA polymerase II cis-regulatory region sequence-specific DNA binding"/>
    <property type="evidence" value="ECO:0007669"/>
    <property type="project" value="TreeGrafter"/>
</dbReference>
<dbReference type="InterPro" id="IPR031701">
    <property type="entry name" value="SIX1_SD"/>
</dbReference>
<evidence type="ECO:0000256" key="4">
    <source>
        <dbReference type="ARBA" id="ARBA00023125"/>
    </source>
</evidence>
<keyword evidence="4 7" id="KW-0238">DNA-binding</keyword>
<dbReference type="Pfam" id="PF16878">
    <property type="entry name" value="SIX1_SD"/>
    <property type="match status" value="1"/>
</dbReference>
<evidence type="ECO:0000313" key="11">
    <source>
        <dbReference type="EMBL" id="OZC06473.1"/>
    </source>
</evidence>
<evidence type="ECO:0000256" key="9">
    <source>
        <dbReference type="SAM" id="MobiDB-lite"/>
    </source>
</evidence>
<protein>
    <submittedName>
        <fullName evidence="11">Homeobox domain protein</fullName>
    </submittedName>
</protein>
<dbReference type="AlphaFoldDB" id="A0A238BMM6"/>
<evidence type="ECO:0000256" key="2">
    <source>
        <dbReference type="ARBA" id="ARBA00008161"/>
    </source>
</evidence>
<dbReference type="Proteomes" id="UP000242913">
    <property type="component" value="Unassembled WGS sequence"/>
</dbReference>
<dbReference type="FunFam" id="1.10.10.60:FF:000046">
    <property type="entry name" value="SIX homeobox 3"/>
    <property type="match status" value="1"/>
</dbReference>
<gene>
    <name evidence="11" type="ORF">X798_06537</name>
</gene>